<sequence length="109" mass="12006">MGVTVPGDDMYSRISHYVIPGPLRLTSFECRALLYRHRNCTAGDGGTAQSCGARGQLARIRIDSGWCWPIPPADQQTTGPAATAVPAADRRWALLRRVSPDPFEPRSRR</sequence>
<name>A0A849C8J5_9NOCA</name>
<dbReference type="Proteomes" id="UP000586827">
    <property type="component" value="Unassembled WGS sequence"/>
</dbReference>
<dbReference type="EMBL" id="JABELX010000019">
    <property type="protein sequence ID" value="NNH75123.1"/>
    <property type="molecule type" value="Genomic_DNA"/>
</dbReference>
<comment type="caution">
    <text evidence="1">The sequence shown here is derived from an EMBL/GenBank/DDBJ whole genome shotgun (WGS) entry which is preliminary data.</text>
</comment>
<evidence type="ECO:0000313" key="2">
    <source>
        <dbReference type="Proteomes" id="UP000586827"/>
    </source>
</evidence>
<organism evidence="1 2">
    <name type="scientific">Nocardia uniformis</name>
    <dbReference type="NCBI Taxonomy" id="53432"/>
    <lineage>
        <taxon>Bacteria</taxon>
        <taxon>Bacillati</taxon>
        <taxon>Actinomycetota</taxon>
        <taxon>Actinomycetes</taxon>
        <taxon>Mycobacteriales</taxon>
        <taxon>Nocardiaceae</taxon>
        <taxon>Nocardia</taxon>
    </lineage>
</organism>
<accession>A0A849C8J5</accession>
<proteinExistence type="predicted"/>
<dbReference type="AlphaFoldDB" id="A0A849C8J5"/>
<protein>
    <submittedName>
        <fullName evidence="1">Uncharacterized protein</fullName>
    </submittedName>
</protein>
<evidence type="ECO:0000313" key="1">
    <source>
        <dbReference type="EMBL" id="NNH75123.1"/>
    </source>
</evidence>
<keyword evidence="2" id="KW-1185">Reference proteome</keyword>
<gene>
    <name evidence="1" type="ORF">HLB23_35625</name>
</gene>
<reference evidence="1 2" key="1">
    <citation type="submission" date="2020-05" db="EMBL/GenBank/DDBJ databases">
        <title>MicrobeNet Type strains.</title>
        <authorList>
            <person name="Nicholson A.C."/>
        </authorList>
    </citation>
    <scope>NUCLEOTIDE SEQUENCE [LARGE SCALE GENOMIC DNA]</scope>
    <source>
        <strain evidence="1 2">JCM 3224</strain>
    </source>
</reference>